<dbReference type="Proteomes" id="UP000198211">
    <property type="component" value="Unassembled WGS sequence"/>
</dbReference>
<organism evidence="1 2">
    <name type="scientific">Phytophthora megakarya</name>
    <dbReference type="NCBI Taxonomy" id="4795"/>
    <lineage>
        <taxon>Eukaryota</taxon>
        <taxon>Sar</taxon>
        <taxon>Stramenopiles</taxon>
        <taxon>Oomycota</taxon>
        <taxon>Peronosporomycetes</taxon>
        <taxon>Peronosporales</taxon>
        <taxon>Peronosporaceae</taxon>
        <taxon>Phytophthora</taxon>
    </lineage>
</organism>
<accession>A0A225WG99</accession>
<reference evidence="2" key="1">
    <citation type="submission" date="2017-03" db="EMBL/GenBank/DDBJ databases">
        <title>Phytopthora megakarya and P. palmivora, two closely related causual agents of cacao black pod achieved similar genome size and gene model numbers by different mechanisms.</title>
        <authorList>
            <person name="Ali S."/>
            <person name="Shao J."/>
            <person name="Larry D.J."/>
            <person name="Kronmiller B."/>
            <person name="Shen D."/>
            <person name="Strem M.D."/>
            <person name="Melnick R.L."/>
            <person name="Guiltinan M.J."/>
            <person name="Tyler B.M."/>
            <person name="Meinhardt L.W."/>
            <person name="Bailey B.A."/>
        </authorList>
    </citation>
    <scope>NUCLEOTIDE SEQUENCE [LARGE SCALE GENOMIC DNA]</scope>
    <source>
        <strain evidence="2">zdho120</strain>
    </source>
</reference>
<evidence type="ECO:0000313" key="2">
    <source>
        <dbReference type="Proteomes" id="UP000198211"/>
    </source>
</evidence>
<sequence>MYLNMPIDAAPPALWAFLYPWCRGLRGKLHLEGRTAENSARWEYHWVVVRLPHSENAAPSSLGRLREALDLLSRVAIIDNAAWRALLVQQCRVPRDEDDQPLDCELPPRFRFVFNEKFVEPGALAPATVCKQFFVATNAQRASDDYLEARRILAEVEKALKSPCAVEKGTSIPFELQFELVALSNDVLEMHLRDLNVMLGILQSKQSCGGLLPLGLDSIRLDVGGVNMTWSLTQRMISLLNSGLPFSLFAFALKKGRAENCGEMQECVGRFLRTVLCGAGQRGETFVDGKSDVTALSVGCQDCDERQFAALCSALAFATVTKHLRLYGVFSMSDSAELRRWKWQWLTYALFRTTTESTITRALITAAQLTREDTLAIAVASHSNSPPSAALNEATLGGNMLNIHEWRRDNIGYFLEGTELALYDQKQERSEDEGKLSSFVLEQDSWLHIVNNDGNHLDVVLPGFGIARADKLSAQQIEPHQQPQDDSSLGLKALILALGLHFGDDGGKVLADFLNLIGTSLQSLSLYSVGSYPLSMASITQACPQLTDLFLEGIQLANPSDFCLEAEQTNSKLSCLGLVNVFTSNEQITHLAETIAAPASDMAQHLSELGLSGSEQSCPIDEANVQAFLAMLQTNRKLSYLSLGMSPALQATYSEQLQQHHGEPLPVVKTKLPIAAKTAFLSVARGHESNFAINSLDDRVLSLILAFAATCATRSIAIHYDD</sequence>
<proteinExistence type="predicted"/>
<keyword evidence="2" id="KW-1185">Reference proteome</keyword>
<evidence type="ECO:0000313" key="1">
    <source>
        <dbReference type="EMBL" id="OWZ16751.1"/>
    </source>
</evidence>
<dbReference type="OrthoDB" id="108594at2759"/>
<protein>
    <submittedName>
        <fullName evidence="1">Uncharacterized protein</fullName>
    </submittedName>
</protein>
<name>A0A225WG99_9STRA</name>
<dbReference type="AlphaFoldDB" id="A0A225WG99"/>
<dbReference type="InterPro" id="IPR032675">
    <property type="entry name" value="LRR_dom_sf"/>
</dbReference>
<dbReference type="SUPFAM" id="SSF52047">
    <property type="entry name" value="RNI-like"/>
    <property type="match status" value="1"/>
</dbReference>
<dbReference type="Gene3D" id="3.80.10.10">
    <property type="entry name" value="Ribonuclease Inhibitor"/>
    <property type="match status" value="1"/>
</dbReference>
<comment type="caution">
    <text evidence="1">The sequence shown here is derived from an EMBL/GenBank/DDBJ whole genome shotgun (WGS) entry which is preliminary data.</text>
</comment>
<dbReference type="EMBL" id="NBNE01000877">
    <property type="protein sequence ID" value="OWZ16751.1"/>
    <property type="molecule type" value="Genomic_DNA"/>
</dbReference>
<gene>
    <name evidence="1" type="ORF">PHMEG_0009404</name>
</gene>